<dbReference type="GeneTree" id="ENSGT00940000156018"/>
<feature type="region of interest" description="Disordered" evidence="2">
    <location>
        <begin position="1239"/>
        <end position="1264"/>
    </location>
</feature>
<feature type="compositionally biased region" description="Pro residues" evidence="2">
    <location>
        <begin position="780"/>
        <end position="795"/>
    </location>
</feature>
<organism evidence="3 4">
    <name type="scientific">Microcebus murinus</name>
    <name type="common">Gray mouse lemur</name>
    <name type="synonym">Lemur murinus</name>
    <dbReference type="NCBI Taxonomy" id="30608"/>
    <lineage>
        <taxon>Eukaryota</taxon>
        <taxon>Metazoa</taxon>
        <taxon>Chordata</taxon>
        <taxon>Craniata</taxon>
        <taxon>Vertebrata</taxon>
        <taxon>Euteleostomi</taxon>
        <taxon>Mammalia</taxon>
        <taxon>Eutheria</taxon>
        <taxon>Euarchontoglires</taxon>
        <taxon>Primates</taxon>
        <taxon>Strepsirrhini</taxon>
        <taxon>Lemuriformes</taxon>
        <taxon>Cheirogaleidae</taxon>
        <taxon>Microcebus</taxon>
    </lineage>
</organism>
<dbReference type="Ensembl" id="ENSMICT00000062675.1">
    <property type="protein sequence ID" value="ENSMICP00000049327.1"/>
    <property type="gene ID" value="ENSMICG00000044860.1"/>
</dbReference>
<feature type="compositionally biased region" description="Basic and acidic residues" evidence="2">
    <location>
        <begin position="1045"/>
        <end position="1055"/>
    </location>
</feature>
<feature type="compositionally biased region" description="Low complexity" evidence="2">
    <location>
        <begin position="348"/>
        <end position="365"/>
    </location>
</feature>
<evidence type="ECO:0000313" key="4">
    <source>
        <dbReference type="Proteomes" id="UP000694394"/>
    </source>
</evidence>
<protein>
    <submittedName>
        <fullName evidence="3">IQ motif containing N</fullName>
    </submittedName>
</protein>
<keyword evidence="1" id="KW-0677">Repeat</keyword>
<evidence type="ECO:0000256" key="1">
    <source>
        <dbReference type="ARBA" id="ARBA00022737"/>
    </source>
</evidence>
<sequence>STLPSASDLCTMAGHAPARPPPPPHQLPPGGQCFPQPAPGPRSHGVGGSPQPPRGAQLARDRLAQQLAEAKTGPRPVPRLRVVVESQAFKNILVDEMDMMLARAATLIQANWRRYRLRQKLISQVTAARAIQEAWRRFSMRRLLRSSRSTVKRVAAEEGDIPYHAPQQVRFQPQGESQPPPSPRRRMLSKETQFPSCDSLAPSSPWLAPCPLPPPPAEPVCPAAPHTFLPPPTAAIGFPCPVGLDPPCQPGQPCLLTETVRSTCLVHVESNVVKAKPGAAGASRVGSPEPPPQPPLPGRYGQAVARPLKIQTQVQVETETFKSPLQMCPEPAATKTPPKASPVPPAPTVTTAKAPPQAPVTKAPAHMCPAPGAATKTPIPARPAASVGSVRPQPRPVAAVARIPPQVCLLASMFKPLPQARHMALMGKTPPPPARPAPKSSSQTSPAASSSKTSSQACPVASATKPPAQMRLAAMLSKTPAQVATVLRTLCLSSPAAGTLKAPPQAGMAAGVAPVHPNTPKAKAPVANARQAPGAARAQPHPYLAGGKVRCFPQPHPGAPAGAAGDRPPPEAERVRAGPQRQRDAEVAPKTGVPVGMTRMMSWTKVVEEGHKDSLQTHLRTEVYVPVEMAGTLPQGPPVPSLTKALCQERPPSMPQGPPLGTCSAKASSQLHLPTKVTKAPSLAHLVTCLSRVHSQSHLAMGAAKFQSQGHLPSGLTKAQSQAQLVTEAAKCLFTAHPAADLTCKAQSQPLLAGPKAAAQPCLHPGARAKLEDRLTLLQQPPPPASKTPQGPRPVSPESQGMLVPVLAAAGQPACNVESWGDGGPRMAPPPLAGHAAPCQEDMAASQLASLCAELAAVLGSQEDLRALLAKALSQGEVRAALNQALSREVLGATVAKALPQGLLGMVLVKALSWSELGVTLTRALSRGELRAELTKAMQGRLAEVLSKALTEEERAALSQALCQGELGAVLSQSLSQAALRTGAILPKAASKVAGSGVTPVAAVDCRGTLSAPWGPALGLPRSRCSKGPVDAGVAGGRRWSSAPARDRAPWEPARRPSAVDPRLSPELMVSMQTVEAILIRAVTTIQAGARGYLVRRAVRVWHVMATVIQAHWRGYRVRRNLARLYRATTLIQAAWRGYCTRRDSARRQRMLLPVVWAELRRRSAAASDRPGFQERGARAGSEHRCFQSCQPRACSLCQSLGSGVGGPPSVVMLVGSSPRTCHTCGHTQPTRVVQGVGRGAAGQGGTPPWSPVPRLASPSPRQLRRQNQAATSIQSAWRGFRIRRQVSEQQKAAKMVQANWRGHYTRNCLTTDALLGRTSPWASSQHWQTFWPGV</sequence>
<dbReference type="Pfam" id="PF00612">
    <property type="entry name" value="IQ"/>
    <property type="match status" value="5"/>
</dbReference>
<dbReference type="SMART" id="SM00015">
    <property type="entry name" value="IQ"/>
    <property type="match status" value="7"/>
</dbReference>
<reference evidence="3" key="2">
    <citation type="submission" date="2025-08" db="UniProtKB">
        <authorList>
            <consortium name="Ensembl"/>
        </authorList>
    </citation>
    <scope>IDENTIFICATION</scope>
</reference>
<dbReference type="InterPro" id="IPR027417">
    <property type="entry name" value="P-loop_NTPase"/>
</dbReference>
<dbReference type="PROSITE" id="PS50096">
    <property type="entry name" value="IQ"/>
    <property type="match status" value="6"/>
</dbReference>
<feature type="region of interest" description="Disordered" evidence="2">
    <location>
        <begin position="1"/>
        <end position="59"/>
    </location>
</feature>
<dbReference type="PANTHER" id="PTHR22590">
    <property type="entry name" value="MYOSIN MOTOR DOMAIN-CONTAINING PROTEIN"/>
    <property type="match status" value="1"/>
</dbReference>
<dbReference type="GO" id="GO:0007286">
    <property type="term" value="P:spermatid development"/>
    <property type="evidence" value="ECO:0007669"/>
    <property type="project" value="Ensembl"/>
</dbReference>
<feature type="region of interest" description="Disordered" evidence="2">
    <location>
        <begin position="551"/>
        <end position="588"/>
    </location>
</feature>
<feature type="region of interest" description="Disordered" evidence="2">
    <location>
        <begin position="778"/>
        <end position="799"/>
    </location>
</feature>
<dbReference type="EMBL" id="ABDC03027629">
    <property type="status" value="NOT_ANNOTATED_CDS"/>
    <property type="molecule type" value="Genomic_DNA"/>
</dbReference>
<dbReference type="Proteomes" id="UP000694394">
    <property type="component" value="Chromosome 24"/>
</dbReference>
<dbReference type="CDD" id="cd23767">
    <property type="entry name" value="IQCD"/>
    <property type="match status" value="5"/>
</dbReference>
<feature type="compositionally biased region" description="Basic and acidic residues" evidence="2">
    <location>
        <begin position="568"/>
        <end position="587"/>
    </location>
</feature>
<dbReference type="GO" id="GO:0005739">
    <property type="term" value="C:mitochondrion"/>
    <property type="evidence" value="ECO:0007669"/>
    <property type="project" value="Ensembl"/>
</dbReference>
<evidence type="ECO:0000256" key="2">
    <source>
        <dbReference type="SAM" id="MobiDB-lite"/>
    </source>
</evidence>
<reference evidence="3" key="3">
    <citation type="submission" date="2025-09" db="UniProtKB">
        <authorList>
            <consortium name="Ensembl"/>
        </authorList>
    </citation>
    <scope>IDENTIFICATION</scope>
</reference>
<feature type="region of interest" description="Disordered" evidence="2">
    <location>
        <begin position="330"/>
        <end position="365"/>
    </location>
</feature>
<accession>A0A8C5YD77</accession>
<dbReference type="FunFam" id="1.20.5.190:FF:000041">
    <property type="entry name" value="IQ motif containing N"/>
    <property type="match status" value="1"/>
</dbReference>
<feature type="region of interest" description="Disordered" evidence="2">
    <location>
        <begin position="276"/>
        <end position="300"/>
    </location>
</feature>
<evidence type="ECO:0000313" key="3">
    <source>
        <dbReference type="Ensembl" id="ENSMICP00000049327.1"/>
    </source>
</evidence>
<feature type="compositionally biased region" description="Pro residues" evidence="2">
    <location>
        <begin position="288"/>
        <end position="297"/>
    </location>
</feature>
<dbReference type="PANTHER" id="PTHR22590:SF2">
    <property type="entry name" value="IQ DOMAIN-CONTAINING PROTEIN N"/>
    <property type="match status" value="1"/>
</dbReference>
<feature type="region of interest" description="Disordered" evidence="2">
    <location>
        <begin position="155"/>
        <end position="200"/>
    </location>
</feature>
<feature type="compositionally biased region" description="Pro residues" evidence="2">
    <location>
        <begin position="18"/>
        <end position="27"/>
    </location>
</feature>
<reference evidence="3" key="1">
    <citation type="submission" date="2016-12" db="EMBL/GenBank/DDBJ databases">
        <title>Mouse lemur reference genome and diversity panel.</title>
        <authorList>
            <person name="Harris R."/>
            <person name="Larsen P."/>
            <person name="Liu Y."/>
            <person name="Hughes D.S."/>
            <person name="Murali S."/>
            <person name="Raveendran M."/>
            <person name="Korchina V."/>
            <person name="Wang M."/>
            <person name="Jhangiani S."/>
            <person name="Bandaranaike D."/>
            <person name="Bellair M."/>
            <person name="Blankenburg K."/>
            <person name="Chao H."/>
            <person name="Dahdouli M."/>
            <person name="Dinh H."/>
            <person name="Doddapaneni H."/>
            <person name="English A."/>
            <person name="Firestine M."/>
            <person name="Gnanaolivu R."/>
            <person name="Gross S."/>
            <person name="Hernandez B."/>
            <person name="Javaid M."/>
            <person name="Jayaseelan J."/>
            <person name="Jones J."/>
            <person name="Khan Z."/>
            <person name="Kovar C."/>
            <person name="Kurapati P."/>
            <person name="Le B."/>
            <person name="Lee S."/>
            <person name="Li M."/>
            <person name="Mathew T."/>
            <person name="Narasimhan A."/>
            <person name="Ngo D."/>
            <person name="Nguyen L."/>
            <person name="Okwuonu G."/>
            <person name="Ongeri F."/>
            <person name="Osuji N."/>
            <person name="Pu L.-L."/>
            <person name="Puazo M."/>
            <person name="Quiroz J."/>
            <person name="Raj R."/>
            <person name="Rajbhandari K."/>
            <person name="Reid J.G."/>
            <person name="Santibanez J."/>
            <person name="Sexton D."/>
            <person name="Skinner E."/>
            <person name="Vee V."/>
            <person name="Weissenberger G."/>
            <person name="Wu Y."/>
            <person name="Xin Y."/>
            <person name="Han Y."/>
            <person name="Campbell C."/>
            <person name="Brown A."/>
            <person name="Sullivan B."/>
            <person name="Shelton J."/>
            <person name="Brown S."/>
            <person name="Dudchenko O."/>
            <person name="Machol I."/>
            <person name="Durand N."/>
            <person name="Shamim M."/>
            <person name="Lieberman A."/>
            <person name="Muzny D.M."/>
            <person name="Richards S."/>
            <person name="Yoder A."/>
            <person name="Worley K.C."/>
            <person name="Rogers J."/>
            <person name="Gibbs R.A."/>
        </authorList>
    </citation>
    <scope>NUCLEOTIDE SEQUENCE [LARGE SCALE GENOMIC DNA]</scope>
</reference>
<feature type="compositionally biased region" description="Low complexity" evidence="2">
    <location>
        <begin position="437"/>
        <end position="457"/>
    </location>
</feature>
<feature type="region of interest" description="Disordered" evidence="2">
    <location>
        <begin position="423"/>
        <end position="464"/>
    </location>
</feature>
<dbReference type="Gene3D" id="1.20.5.190">
    <property type="match status" value="3"/>
</dbReference>
<gene>
    <name evidence="3" type="primary">IQCN</name>
</gene>
<keyword evidence="4" id="KW-1185">Reference proteome</keyword>
<name>A0A8C5YD77_MICMU</name>
<proteinExistence type="predicted"/>
<feature type="region of interest" description="Disordered" evidence="2">
    <location>
        <begin position="1036"/>
        <end position="1058"/>
    </location>
</feature>
<dbReference type="SUPFAM" id="SSF52540">
    <property type="entry name" value="P-loop containing nucleoside triphosphate hydrolases"/>
    <property type="match status" value="3"/>
</dbReference>
<dbReference type="InterPro" id="IPR000048">
    <property type="entry name" value="IQ_motif_EF-hand-BS"/>
</dbReference>
<dbReference type="InterPro" id="IPR052318">
    <property type="entry name" value="CellDiv_DevSignal_Domain"/>
</dbReference>